<comment type="similarity">
    <text evidence="1">Belongs to the LTV1 family.</text>
</comment>
<dbReference type="VEuPathDB" id="ToxoDB:cyc_00367"/>
<accession>A0A1D3CXR3</accession>
<evidence type="ECO:0000256" key="2">
    <source>
        <dbReference type="SAM" id="MobiDB-lite"/>
    </source>
</evidence>
<feature type="region of interest" description="Disordered" evidence="2">
    <location>
        <begin position="514"/>
        <end position="537"/>
    </location>
</feature>
<dbReference type="GO" id="GO:0005829">
    <property type="term" value="C:cytosol"/>
    <property type="evidence" value="ECO:0007669"/>
    <property type="project" value="TreeGrafter"/>
</dbReference>
<feature type="compositionally biased region" description="Basic and acidic residues" evidence="2">
    <location>
        <begin position="1"/>
        <end position="21"/>
    </location>
</feature>
<keyword evidence="4" id="KW-1185">Reference proteome</keyword>
<gene>
    <name evidence="3" type="ORF">cyc_00367</name>
</gene>
<dbReference type="GO" id="GO:0042274">
    <property type="term" value="P:ribosomal small subunit biogenesis"/>
    <property type="evidence" value="ECO:0007669"/>
    <property type="project" value="InterPro"/>
</dbReference>
<evidence type="ECO:0000256" key="1">
    <source>
        <dbReference type="ARBA" id="ARBA00009078"/>
    </source>
</evidence>
<proteinExistence type="inferred from homology"/>
<protein>
    <submittedName>
        <fullName evidence="3">Uncharacterized protein</fullName>
    </submittedName>
</protein>
<organism evidence="3 4">
    <name type="scientific">Cyclospora cayetanensis</name>
    <dbReference type="NCBI Taxonomy" id="88456"/>
    <lineage>
        <taxon>Eukaryota</taxon>
        <taxon>Sar</taxon>
        <taxon>Alveolata</taxon>
        <taxon>Apicomplexa</taxon>
        <taxon>Conoidasida</taxon>
        <taxon>Coccidia</taxon>
        <taxon>Eucoccidiorida</taxon>
        <taxon>Eimeriorina</taxon>
        <taxon>Eimeriidae</taxon>
        <taxon>Cyclospora</taxon>
    </lineage>
</organism>
<feature type="region of interest" description="Disordered" evidence="2">
    <location>
        <begin position="1"/>
        <end position="55"/>
    </location>
</feature>
<dbReference type="InParanoid" id="A0A1D3CXR3"/>
<feature type="compositionally biased region" description="Acidic residues" evidence="2">
    <location>
        <begin position="334"/>
        <end position="343"/>
    </location>
</feature>
<dbReference type="PANTHER" id="PTHR21531:SF0">
    <property type="entry name" value="PROTEIN LTV1 HOMOLOG"/>
    <property type="match status" value="1"/>
</dbReference>
<feature type="region of interest" description="Disordered" evidence="2">
    <location>
        <begin position="329"/>
        <end position="361"/>
    </location>
</feature>
<evidence type="ECO:0000313" key="3">
    <source>
        <dbReference type="EMBL" id="OEH75997.1"/>
    </source>
</evidence>
<dbReference type="GO" id="GO:0030688">
    <property type="term" value="C:preribosome, small subunit precursor"/>
    <property type="evidence" value="ECO:0007669"/>
    <property type="project" value="TreeGrafter"/>
</dbReference>
<dbReference type="AlphaFoldDB" id="A0A1D3CXR3"/>
<dbReference type="GO" id="GO:0000056">
    <property type="term" value="P:ribosomal small subunit export from nucleus"/>
    <property type="evidence" value="ECO:0007669"/>
    <property type="project" value="TreeGrafter"/>
</dbReference>
<evidence type="ECO:0000313" key="4">
    <source>
        <dbReference type="Proteomes" id="UP000095192"/>
    </source>
</evidence>
<dbReference type="Proteomes" id="UP000095192">
    <property type="component" value="Unassembled WGS sequence"/>
</dbReference>
<dbReference type="GO" id="GO:0005634">
    <property type="term" value="C:nucleus"/>
    <property type="evidence" value="ECO:0007669"/>
    <property type="project" value="TreeGrafter"/>
</dbReference>
<dbReference type="EMBL" id="JROU02001562">
    <property type="protein sequence ID" value="OEH75997.1"/>
    <property type="molecule type" value="Genomic_DNA"/>
</dbReference>
<name>A0A1D3CXR3_9EIME</name>
<dbReference type="PANTHER" id="PTHR21531">
    <property type="entry name" value="LOW-TEMPERATURE VIABILITY PROTEIN LTV1-RELATED"/>
    <property type="match status" value="1"/>
</dbReference>
<sequence length="582" mass="64485">MFDERAPGLEGPSKGHPDGKPSAKGSSEPEVLARGESQELPLSSKGKGRKVRFHKNNPNTFTFKLLPMSQHQLRQEVEAKQGRQRIRMQLQRVIPPNAKNKPLQPLPEYLQRQIDQQQAAAEEATEGLPKRRVEADLFLLPSTRVFDLLPPLVSLFCRDSWRSVPNAMRMYVWEGPLWSGQSFEQLVFPFPPSFATLRGRCFDSSLLQQHSFLLLRVPQSGDCYFPQDGYDYSQHLVSLGGGTFLPHAGGEEVIAEEEQATATGMREDKEACEVLDALEASDDGYEEIADDFVASAVADTGGKQWTPNEKELLWGSRPPLLPPAVGDRLFGGVGEEDSEESDESGGSWTGCSEDEAESQVGEDRVAKYRAAAVDNTQAQKLEQLLEEYREECIGELDPEEVEESDSFSDYEECFDAFLKSQERPQGVEASKLSGEHDELRAKTLALARLQEEEGEKAPLHAEPLLPARARPTWDGETIISARSGLSVQPRSIILGSSRATKMMLAPCLALDSDVPGTKGAQEPRRAQLPPTPEDAETVAELPEHATPVKGHLLFCVSLCLHRSVRIGPVGKHQRSERSERRL</sequence>
<comment type="caution">
    <text evidence="3">The sequence shown here is derived from an EMBL/GenBank/DDBJ whole genome shotgun (WGS) entry which is preliminary data.</text>
</comment>
<dbReference type="InterPro" id="IPR007307">
    <property type="entry name" value="Ltv1"/>
</dbReference>
<feature type="compositionally biased region" description="Basic residues" evidence="2">
    <location>
        <begin position="46"/>
        <end position="55"/>
    </location>
</feature>
<reference evidence="3 4" key="1">
    <citation type="journal article" date="2016" name="BMC Genomics">
        <title>Comparative genomics reveals Cyclospora cayetanensis possesses coccidia-like metabolism and invasion components but unique surface antigens.</title>
        <authorList>
            <person name="Liu S."/>
            <person name="Wang L."/>
            <person name="Zheng H."/>
            <person name="Xu Z."/>
            <person name="Roellig D.M."/>
            <person name="Li N."/>
            <person name="Frace M.A."/>
            <person name="Tang K."/>
            <person name="Arrowood M.J."/>
            <person name="Moss D.M."/>
            <person name="Zhang L."/>
            <person name="Feng Y."/>
            <person name="Xiao L."/>
        </authorList>
    </citation>
    <scope>NUCLEOTIDE SEQUENCE [LARGE SCALE GENOMIC DNA]</scope>
    <source>
        <strain evidence="3 4">CHN_HEN01</strain>
    </source>
</reference>